<comment type="caution">
    <text evidence="6">The sequence shown here is derived from an EMBL/GenBank/DDBJ whole genome shotgun (WGS) entry which is preliminary data.</text>
</comment>
<keyword evidence="1" id="KW-0805">Transcription regulation</keyword>
<dbReference type="GO" id="GO:0003677">
    <property type="term" value="F:DNA binding"/>
    <property type="evidence" value="ECO:0007669"/>
    <property type="project" value="UniProtKB-KW"/>
</dbReference>
<keyword evidence="3" id="KW-0804">Transcription</keyword>
<feature type="region of interest" description="Disordered" evidence="4">
    <location>
        <begin position="165"/>
        <end position="225"/>
    </location>
</feature>
<evidence type="ECO:0000256" key="4">
    <source>
        <dbReference type="SAM" id="MobiDB-lite"/>
    </source>
</evidence>
<keyword evidence="2" id="KW-0238">DNA-binding</keyword>
<sequence>MARQEDVELIFRIMRKCRPMAMEHVSISRRGEVAVMRQLTDGAQLTPSKLAENTGNTPGRISAILSALERKGWIVRTIDPSNRRRVLVSLTDSGTEAIEEHRKMIDACTAWVFDHMGDEDTERFLQLLAEFMSYLSLLRPCKPFPEEKDVAALFAQRYQEFITEGSAQSSAASSATAAGSTSKASSESKPSPTFAASSESVAPAETTTTAAEPVVESDDQKGNES</sequence>
<dbReference type="SUPFAM" id="SSF46785">
    <property type="entry name" value="Winged helix' DNA-binding domain"/>
    <property type="match status" value="1"/>
</dbReference>
<dbReference type="SMART" id="SM00347">
    <property type="entry name" value="HTH_MARR"/>
    <property type="match status" value="1"/>
</dbReference>
<evidence type="ECO:0000259" key="5">
    <source>
        <dbReference type="PROSITE" id="PS50995"/>
    </source>
</evidence>
<dbReference type="InterPro" id="IPR036388">
    <property type="entry name" value="WH-like_DNA-bd_sf"/>
</dbReference>
<dbReference type="InterPro" id="IPR000835">
    <property type="entry name" value="HTH_MarR-typ"/>
</dbReference>
<dbReference type="AlphaFoldDB" id="A0A261F4D8"/>
<dbReference type="PANTHER" id="PTHR42756">
    <property type="entry name" value="TRANSCRIPTIONAL REGULATOR, MARR"/>
    <property type="match status" value="1"/>
</dbReference>
<dbReference type="PROSITE" id="PS50995">
    <property type="entry name" value="HTH_MARR_2"/>
    <property type="match status" value="1"/>
</dbReference>
<dbReference type="Gene3D" id="1.10.10.10">
    <property type="entry name" value="Winged helix-like DNA-binding domain superfamily/Winged helix DNA-binding domain"/>
    <property type="match status" value="1"/>
</dbReference>
<gene>
    <name evidence="6" type="ORF">PSSU_0048</name>
</gene>
<accession>A0A261F4D8</accession>
<protein>
    <submittedName>
        <fullName evidence="6">MarR-type transcriptional regulator</fullName>
    </submittedName>
</protein>
<dbReference type="InterPro" id="IPR027395">
    <property type="entry name" value="WH_DNA-bd_dom"/>
</dbReference>
<evidence type="ECO:0000256" key="2">
    <source>
        <dbReference type="ARBA" id="ARBA00023125"/>
    </source>
</evidence>
<reference evidence="6 7" key="1">
    <citation type="journal article" date="2017" name="BMC Genomics">
        <title>Comparative genomic and phylogenomic analyses of the Bifidobacteriaceae family.</title>
        <authorList>
            <person name="Lugli G.A."/>
            <person name="Milani C."/>
            <person name="Turroni F."/>
            <person name="Duranti S."/>
            <person name="Mancabelli L."/>
            <person name="Mangifesta M."/>
            <person name="Ferrario C."/>
            <person name="Modesto M."/>
            <person name="Mattarelli P."/>
            <person name="Jiri K."/>
            <person name="van Sinderen D."/>
            <person name="Ventura M."/>
        </authorList>
    </citation>
    <scope>NUCLEOTIDE SEQUENCE [LARGE SCALE GENOMIC DNA]</scope>
    <source>
        <strain evidence="6 7">DSM 24744</strain>
    </source>
</reference>
<dbReference type="PRINTS" id="PR00598">
    <property type="entry name" value="HTHMARR"/>
</dbReference>
<evidence type="ECO:0000256" key="1">
    <source>
        <dbReference type="ARBA" id="ARBA00023015"/>
    </source>
</evidence>
<evidence type="ECO:0000313" key="7">
    <source>
        <dbReference type="Proteomes" id="UP000216454"/>
    </source>
</evidence>
<dbReference type="GO" id="GO:0003700">
    <property type="term" value="F:DNA-binding transcription factor activity"/>
    <property type="evidence" value="ECO:0007669"/>
    <property type="project" value="InterPro"/>
</dbReference>
<proteinExistence type="predicted"/>
<feature type="compositionally biased region" description="Low complexity" evidence="4">
    <location>
        <begin position="165"/>
        <end position="214"/>
    </location>
</feature>
<keyword evidence="7" id="KW-1185">Reference proteome</keyword>
<evidence type="ECO:0000256" key="3">
    <source>
        <dbReference type="ARBA" id="ARBA00023163"/>
    </source>
</evidence>
<dbReference type="Pfam" id="PF13601">
    <property type="entry name" value="HTH_34"/>
    <property type="match status" value="1"/>
</dbReference>
<evidence type="ECO:0000313" key="6">
    <source>
        <dbReference type="EMBL" id="OZG53945.1"/>
    </source>
</evidence>
<feature type="domain" description="HTH marR-type" evidence="5">
    <location>
        <begin position="1"/>
        <end position="133"/>
    </location>
</feature>
<organism evidence="6 7">
    <name type="scientific">Pseudoscardovia suis</name>
    <dbReference type="NCBI Taxonomy" id="987063"/>
    <lineage>
        <taxon>Bacteria</taxon>
        <taxon>Bacillati</taxon>
        <taxon>Actinomycetota</taxon>
        <taxon>Actinomycetes</taxon>
        <taxon>Bifidobacteriales</taxon>
        <taxon>Bifidobacteriaceae</taxon>
        <taxon>Pseudoscardovia</taxon>
    </lineage>
</organism>
<dbReference type="PANTHER" id="PTHR42756:SF1">
    <property type="entry name" value="TRANSCRIPTIONAL REPRESSOR OF EMRAB OPERON"/>
    <property type="match status" value="1"/>
</dbReference>
<dbReference type="Proteomes" id="UP000216454">
    <property type="component" value="Unassembled WGS sequence"/>
</dbReference>
<dbReference type="InterPro" id="IPR036390">
    <property type="entry name" value="WH_DNA-bd_sf"/>
</dbReference>
<name>A0A261F4D8_9BIFI</name>
<dbReference type="EMBL" id="MWWQ01000001">
    <property type="protein sequence ID" value="OZG53945.1"/>
    <property type="molecule type" value="Genomic_DNA"/>
</dbReference>